<evidence type="ECO:0000256" key="3">
    <source>
        <dbReference type="ARBA" id="ARBA00022741"/>
    </source>
</evidence>
<organism evidence="11 12">
    <name type="scientific">Georgenia faecalis</name>
    <dbReference type="NCBI Taxonomy" id="2483799"/>
    <lineage>
        <taxon>Bacteria</taxon>
        <taxon>Bacillati</taxon>
        <taxon>Actinomycetota</taxon>
        <taxon>Actinomycetes</taxon>
        <taxon>Micrococcales</taxon>
        <taxon>Bogoriellaceae</taxon>
        <taxon>Georgenia</taxon>
    </lineage>
</organism>
<dbReference type="InterPro" id="IPR017871">
    <property type="entry name" value="ABC_transporter-like_CS"/>
</dbReference>
<dbReference type="PANTHER" id="PTHR24221:SF654">
    <property type="entry name" value="ATP-BINDING CASSETTE SUB-FAMILY B MEMBER 6"/>
    <property type="match status" value="1"/>
</dbReference>
<comment type="caution">
    <text evidence="11">The sequence shown here is derived from an EMBL/GenBank/DDBJ whole genome shotgun (WGS) entry which is preliminary data.</text>
</comment>
<gene>
    <name evidence="11" type="ORF">ACFO3F_08790</name>
</gene>
<dbReference type="SUPFAM" id="SSF52540">
    <property type="entry name" value="P-loop containing nucleoside triphosphate hydrolases"/>
    <property type="match status" value="1"/>
</dbReference>
<dbReference type="PROSITE" id="PS00211">
    <property type="entry name" value="ABC_TRANSPORTER_1"/>
    <property type="match status" value="1"/>
</dbReference>
<dbReference type="SUPFAM" id="SSF90123">
    <property type="entry name" value="ABC transporter transmembrane region"/>
    <property type="match status" value="1"/>
</dbReference>
<dbReference type="PROSITE" id="PS50893">
    <property type="entry name" value="ABC_TRANSPORTER_2"/>
    <property type="match status" value="1"/>
</dbReference>
<dbReference type="SMART" id="SM00382">
    <property type="entry name" value="AAA"/>
    <property type="match status" value="1"/>
</dbReference>
<feature type="transmembrane region" description="Helical" evidence="8">
    <location>
        <begin position="309"/>
        <end position="331"/>
    </location>
</feature>
<dbReference type="Pfam" id="PF00664">
    <property type="entry name" value="ABC_membrane"/>
    <property type="match status" value="1"/>
</dbReference>
<dbReference type="Proteomes" id="UP001595955">
    <property type="component" value="Unassembled WGS sequence"/>
</dbReference>
<dbReference type="EMBL" id="JBHSGF010000005">
    <property type="protein sequence ID" value="MFC4555343.1"/>
    <property type="molecule type" value="Genomic_DNA"/>
</dbReference>
<dbReference type="Gene3D" id="3.40.50.300">
    <property type="entry name" value="P-loop containing nucleotide triphosphate hydrolases"/>
    <property type="match status" value="1"/>
</dbReference>
<evidence type="ECO:0000256" key="2">
    <source>
        <dbReference type="ARBA" id="ARBA00022692"/>
    </source>
</evidence>
<evidence type="ECO:0000259" key="10">
    <source>
        <dbReference type="PROSITE" id="PS50929"/>
    </source>
</evidence>
<dbReference type="InterPro" id="IPR027417">
    <property type="entry name" value="P-loop_NTPase"/>
</dbReference>
<evidence type="ECO:0000256" key="4">
    <source>
        <dbReference type="ARBA" id="ARBA00022840"/>
    </source>
</evidence>
<reference evidence="12" key="1">
    <citation type="journal article" date="2019" name="Int. J. Syst. Evol. Microbiol.">
        <title>The Global Catalogue of Microorganisms (GCM) 10K type strain sequencing project: providing services to taxonomists for standard genome sequencing and annotation.</title>
        <authorList>
            <consortium name="The Broad Institute Genomics Platform"/>
            <consortium name="The Broad Institute Genome Sequencing Center for Infectious Disease"/>
            <person name="Wu L."/>
            <person name="Ma J."/>
        </authorList>
    </citation>
    <scope>NUCLEOTIDE SEQUENCE [LARGE SCALE GENOMIC DNA]</scope>
    <source>
        <strain evidence="12">JCM 3369</strain>
    </source>
</reference>
<feature type="domain" description="ABC transporter" evidence="9">
    <location>
        <begin position="366"/>
        <end position="621"/>
    </location>
</feature>
<dbReference type="InterPro" id="IPR003593">
    <property type="entry name" value="AAA+_ATPase"/>
</dbReference>
<dbReference type="PANTHER" id="PTHR24221">
    <property type="entry name" value="ATP-BINDING CASSETTE SUB-FAMILY B"/>
    <property type="match status" value="1"/>
</dbReference>
<name>A0ABV9DBT7_9MICO</name>
<feature type="transmembrane region" description="Helical" evidence="8">
    <location>
        <begin position="46"/>
        <end position="67"/>
    </location>
</feature>
<feature type="transmembrane region" description="Helical" evidence="8">
    <location>
        <begin position="162"/>
        <end position="183"/>
    </location>
</feature>
<dbReference type="RefSeq" id="WP_342352726.1">
    <property type="nucleotide sequence ID" value="NZ_CP033325.1"/>
</dbReference>
<evidence type="ECO:0000259" key="9">
    <source>
        <dbReference type="PROSITE" id="PS50893"/>
    </source>
</evidence>
<feature type="transmembrane region" description="Helical" evidence="8">
    <location>
        <begin position="277"/>
        <end position="297"/>
    </location>
</feature>
<dbReference type="Pfam" id="PF00005">
    <property type="entry name" value="ABC_tran"/>
    <property type="match status" value="1"/>
</dbReference>
<dbReference type="PROSITE" id="PS50929">
    <property type="entry name" value="ABC_TM1F"/>
    <property type="match status" value="1"/>
</dbReference>
<proteinExistence type="predicted"/>
<protein>
    <submittedName>
        <fullName evidence="11">ABC transporter ATP-binding protein</fullName>
    </submittedName>
</protein>
<keyword evidence="5 8" id="KW-1133">Transmembrane helix</keyword>
<keyword evidence="4 11" id="KW-0067">ATP-binding</keyword>
<sequence>MPAAASRQRHFEPGPGPRPYTLSGSTLRRSAALIARGMRDSPRTSTLAVISSVLYGLGTVGSGLLLGQVTDRVLTPALSGEDVPSSWIWWSAAGLLLVGLLTAVAVAGRRVWAGAAVFEIQAAHRLRVTRRYLRLPMSWHRRHPTGQLLSNANADAEAASGVFMPFPFALGVTVMLLVAAVAMLVTDPLMGLVGVSVLPAVIAANAVFRRYMSPRVAVSQRLRAEVADVAHESFEASLLVKSLGTEAVEERRFAEVTEELLEANVAMGRVRSVFDPLIEFLPSLATLAVIAVGAWQVERGAADAGDVVMISYLLTIMTFPVRAIGFVLAELPRSLVGHDRIARVVDATGDMPDGDADLPGTGGLDVRVEDVTLEVPARLVADDGESAPAGDRPGTVALLRDVSLHVPAGSTVALVGPTGAGKTTLTSVFARLLDPTSGRVLLDGVDARDLTAAARTGAVALVGQSTFVFDDTVRGNVALDDTGAITDEQVWDALRTARADAFIRALPEGLDTRVGERGTTLSGGQRQRLAIARALVRRPRLLILDDATSAVDPVVEQQILAGLGDRTGSDTSVSVLLVAYRTATIALADQIVHLDRGRVVDAGTHAELLARDPGYADLATAYERRTADREASR</sequence>
<feature type="transmembrane region" description="Helical" evidence="8">
    <location>
        <begin position="189"/>
        <end position="208"/>
    </location>
</feature>
<dbReference type="GO" id="GO:0005524">
    <property type="term" value="F:ATP binding"/>
    <property type="evidence" value="ECO:0007669"/>
    <property type="project" value="UniProtKB-KW"/>
</dbReference>
<dbReference type="InterPro" id="IPR039421">
    <property type="entry name" value="Type_1_exporter"/>
</dbReference>
<evidence type="ECO:0000256" key="6">
    <source>
        <dbReference type="ARBA" id="ARBA00023136"/>
    </source>
</evidence>
<dbReference type="InterPro" id="IPR003439">
    <property type="entry name" value="ABC_transporter-like_ATP-bd"/>
</dbReference>
<evidence type="ECO:0000256" key="8">
    <source>
        <dbReference type="SAM" id="Phobius"/>
    </source>
</evidence>
<comment type="subcellular location">
    <subcellularLocation>
        <location evidence="1">Cell membrane</location>
        <topology evidence="1">Multi-pass membrane protein</topology>
    </subcellularLocation>
</comment>
<keyword evidence="3" id="KW-0547">Nucleotide-binding</keyword>
<evidence type="ECO:0000256" key="7">
    <source>
        <dbReference type="SAM" id="MobiDB-lite"/>
    </source>
</evidence>
<keyword evidence="2 8" id="KW-0812">Transmembrane</keyword>
<accession>A0ABV9DBT7</accession>
<evidence type="ECO:0000256" key="1">
    <source>
        <dbReference type="ARBA" id="ARBA00004651"/>
    </source>
</evidence>
<evidence type="ECO:0000313" key="11">
    <source>
        <dbReference type="EMBL" id="MFC4555343.1"/>
    </source>
</evidence>
<feature type="region of interest" description="Disordered" evidence="7">
    <location>
        <begin position="1"/>
        <end position="22"/>
    </location>
</feature>
<dbReference type="InterPro" id="IPR011527">
    <property type="entry name" value="ABC1_TM_dom"/>
</dbReference>
<dbReference type="InterPro" id="IPR036640">
    <property type="entry name" value="ABC1_TM_sf"/>
</dbReference>
<feature type="domain" description="ABC transmembrane type-1" evidence="10">
    <location>
        <begin position="47"/>
        <end position="333"/>
    </location>
</feature>
<feature type="transmembrane region" description="Helical" evidence="8">
    <location>
        <begin position="87"/>
        <end position="107"/>
    </location>
</feature>
<keyword evidence="12" id="KW-1185">Reference proteome</keyword>
<evidence type="ECO:0000256" key="5">
    <source>
        <dbReference type="ARBA" id="ARBA00022989"/>
    </source>
</evidence>
<evidence type="ECO:0000313" key="12">
    <source>
        <dbReference type="Proteomes" id="UP001595955"/>
    </source>
</evidence>
<keyword evidence="6 8" id="KW-0472">Membrane</keyword>
<dbReference type="Gene3D" id="1.20.1560.10">
    <property type="entry name" value="ABC transporter type 1, transmembrane domain"/>
    <property type="match status" value="1"/>
</dbReference>